<accession>A0ACC2GHW3</accession>
<reference evidence="1" key="1">
    <citation type="submission" date="2021-05" db="EMBL/GenBank/DDBJ databases">
        <authorList>
            <person name="Pan Q."/>
            <person name="Jouanno E."/>
            <person name="Zahm M."/>
            <person name="Klopp C."/>
            <person name="Cabau C."/>
            <person name="Louis A."/>
            <person name="Berthelot C."/>
            <person name="Parey E."/>
            <person name="Roest Crollius H."/>
            <person name="Montfort J."/>
            <person name="Robinson-Rechavi M."/>
            <person name="Bouchez O."/>
            <person name="Lampietro C."/>
            <person name="Lopez Roques C."/>
            <person name="Donnadieu C."/>
            <person name="Postlethwait J."/>
            <person name="Bobe J."/>
            <person name="Dillon D."/>
            <person name="Chandos A."/>
            <person name="von Hippel F."/>
            <person name="Guiguen Y."/>
        </authorList>
    </citation>
    <scope>NUCLEOTIDE SEQUENCE</scope>
    <source>
        <strain evidence="1">YG-Jan2019</strain>
    </source>
</reference>
<evidence type="ECO:0000313" key="1">
    <source>
        <dbReference type="EMBL" id="KAJ8003198.1"/>
    </source>
</evidence>
<name>A0ACC2GHW3_DALPE</name>
<gene>
    <name evidence="1" type="ORF">DPEC_G00166900</name>
</gene>
<proteinExistence type="predicted"/>
<keyword evidence="2" id="KW-1185">Reference proteome</keyword>
<organism evidence="1 2">
    <name type="scientific">Dallia pectoralis</name>
    <name type="common">Alaska blackfish</name>
    <dbReference type="NCBI Taxonomy" id="75939"/>
    <lineage>
        <taxon>Eukaryota</taxon>
        <taxon>Metazoa</taxon>
        <taxon>Chordata</taxon>
        <taxon>Craniata</taxon>
        <taxon>Vertebrata</taxon>
        <taxon>Euteleostomi</taxon>
        <taxon>Actinopterygii</taxon>
        <taxon>Neopterygii</taxon>
        <taxon>Teleostei</taxon>
        <taxon>Protacanthopterygii</taxon>
        <taxon>Esociformes</taxon>
        <taxon>Umbridae</taxon>
        <taxon>Dallia</taxon>
    </lineage>
</organism>
<protein>
    <submittedName>
        <fullName evidence="1">Uncharacterized protein</fullName>
    </submittedName>
</protein>
<sequence length="118" mass="13034">MVKHNRKELHRPVTRPVHEVLDSPPPHHNCDSWVVLMKHGMPEDDGIYGALHQQSLSIAAIHGQVERASHVGNGARPLGAAIQSLNYPRGPQSAQWQAERGTEGPVDEDPCRPGIYRS</sequence>
<comment type="caution">
    <text evidence="1">The sequence shown here is derived from an EMBL/GenBank/DDBJ whole genome shotgun (WGS) entry which is preliminary data.</text>
</comment>
<dbReference type="Proteomes" id="UP001157502">
    <property type="component" value="Chromosome 13"/>
</dbReference>
<evidence type="ECO:0000313" key="2">
    <source>
        <dbReference type="Proteomes" id="UP001157502"/>
    </source>
</evidence>
<dbReference type="EMBL" id="CM055740">
    <property type="protein sequence ID" value="KAJ8003198.1"/>
    <property type="molecule type" value="Genomic_DNA"/>
</dbReference>